<dbReference type="OrthoDB" id="9809730at2"/>
<dbReference type="GO" id="GO:0003677">
    <property type="term" value="F:DNA binding"/>
    <property type="evidence" value="ECO:0007669"/>
    <property type="project" value="InterPro"/>
</dbReference>
<dbReference type="RefSeq" id="WP_139938722.1">
    <property type="nucleotide sequence ID" value="NZ_JBHSYP010000003.1"/>
</dbReference>
<dbReference type="CDD" id="cd00093">
    <property type="entry name" value="HTH_XRE"/>
    <property type="match status" value="1"/>
</dbReference>
<dbReference type="EMBL" id="VFIY01000005">
    <property type="protein sequence ID" value="TPD61409.1"/>
    <property type="molecule type" value="Genomic_DNA"/>
</dbReference>
<dbReference type="InterPro" id="IPR001387">
    <property type="entry name" value="Cro/C1-type_HTH"/>
</dbReference>
<dbReference type="Gene3D" id="1.10.260.40">
    <property type="entry name" value="lambda repressor-like DNA-binding domains"/>
    <property type="match status" value="1"/>
</dbReference>
<dbReference type="Proteomes" id="UP000319148">
    <property type="component" value="Unassembled WGS sequence"/>
</dbReference>
<feature type="domain" description="HTH cro/C1-type" evidence="1">
    <location>
        <begin position="8"/>
        <end position="66"/>
    </location>
</feature>
<comment type="caution">
    <text evidence="2">The sequence shown here is derived from an EMBL/GenBank/DDBJ whole genome shotgun (WGS) entry which is preliminary data.</text>
</comment>
<protein>
    <submittedName>
        <fullName evidence="2">Helix-turn-helix domain-containing protein</fullName>
    </submittedName>
</protein>
<dbReference type="PROSITE" id="PS50943">
    <property type="entry name" value="HTH_CROC1"/>
    <property type="match status" value="1"/>
</dbReference>
<reference evidence="3" key="1">
    <citation type="submission" date="2019-06" db="EMBL/GenBank/DDBJ databases">
        <title>The complete genome of Emcibacter congregatus ZYLT.</title>
        <authorList>
            <person name="Zhao Z."/>
        </authorList>
    </citation>
    <scope>NUCLEOTIDE SEQUENCE [LARGE SCALE GENOMIC DNA]</scope>
    <source>
        <strain evidence="3">MCCC 1A06723</strain>
    </source>
</reference>
<evidence type="ECO:0000313" key="3">
    <source>
        <dbReference type="Proteomes" id="UP000319148"/>
    </source>
</evidence>
<dbReference type="SMART" id="SM00530">
    <property type="entry name" value="HTH_XRE"/>
    <property type="match status" value="1"/>
</dbReference>
<organism evidence="2 3">
    <name type="scientific">Emcibacter nanhaiensis</name>
    <dbReference type="NCBI Taxonomy" id="1505037"/>
    <lineage>
        <taxon>Bacteria</taxon>
        <taxon>Pseudomonadati</taxon>
        <taxon>Pseudomonadota</taxon>
        <taxon>Alphaproteobacteria</taxon>
        <taxon>Emcibacterales</taxon>
        <taxon>Emcibacteraceae</taxon>
        <taxon>Emcibacter</taxon>
    </lineage>
</organism>
<sequence length="121" mass="13855">MTPFGRKVRELRKTRKISQKQMAKDLGVSAAYLSALEHGHRGRPSWALVQQIITYFDLIWDNAEDLEELARLSHPKMSIDTAGLSPEATKLVNMLSRNIHRLSIDEINQILRFLEKKGDLS</sequence>
<dbReference type="Pfam" id="PF13560">
    <property type="entry name" value="HTH_31"/>
    <property type="match status" value="1"/>
</dbReference>
<dbReference type="SUPFAM" id="SSF47413">
    <property type="entry name" value="lambda repressor-like DNA-binding domains"/>
    <property type="match status" value="1"/>
</dbReference>
<dbReference type="InterPro" id="IPR010982">
    <property type="entry name" value="Lambda_DNA-bd_dom_sf"/>
</dbReference>
<evidence type="ECO:0000259" key="1">
    <source>
        <dbReference type="PROSITE" id="PS50943"/>
    </source>
</evidence>
<gene>
    <name evidence="2" type="ORF">FIV46_04155</name>
</gene>
<keyword evidence="3" id="KW-1185">Reference proteome</keyword>
<name>A0A501PLN8_9PROT</name>
<accession>A0A501PLN8</accession>
<evidence type="ECO:0000313" key="2">
    <source>
        <dbReference type="EMBL" id="TPD61409.1"/>
    </source>
</evidence>
<proteinExistence type="predicted"/>
<dbReference type="AlphaFoldDB" id="A0A501PLN8"/>